<dbReference type="KEGG" id="goe:100904473"/>
<protein>
    <submittedName>
        <fullName evidence="3">17-beta-hydroxysteroid dehydrogenase type 6</fullName>
    </submittedName>
</protein>
<dbReference type="AlphaFoldDB" id="A0AAJ6QUI5"/>
<keyword evidence="1" id="KW-0812">Transmembrane</keyword>
<keyword evidence="2" id="KW-1185">Reference proteome</keyword>
<dbReference type="Gene3D" id="3.40.50.720">
    <property type="entry name" value="NAD(P)-binding Rossmann-like Domain"/>
    <property type="match status" value="1"/>
</dbReference>
<evidence type="ECO:0000313" key="3">
    <source>
        <dbReference type="RefSeq" id="XP_003744456.1"/>
    </source>
</evidence>
<proteinExistence type="predicted"/>
<dbReference type="Pfam" id="PF00106">
    <property type="entry name" value="adh_short"/>
    <property type="match status" value="1"/>
</dbReference>
<feature type="transmembrane region" description="Helical" evidence="1">
    <location>
        <begin position="15"/>
        <end position="33"/>
    </location>
</feature>
<accession>A0AAJ6QUI5</accession>
<dbReference type="RefSeq" id="XP_003744456.1">
    <property type="nucleotide sequence ID" value="XM_003744408.1"/>
</dbReference>
<dbReference type="GO" id="GO:0008202">
    <property type="term" value="P:steroid metabolic process"/>
    <property type="evidence" value="ECO:0007669"/>
    <property type="project" value="TreeGrafter"/>
</dbReference>
<dbReference type="Proteomes" id="UP000694867">
    <property type="component" value="Unplaced"/>
</dbReference>
<dbReference type="GO" id="GO:0016491">
    <property type="term" value="F:oxidoreductase activity"/>
    <property type="evidence" value="ECO:0007669"/>
    <property type="project" value="TreeGrafter"/>
</dbReference>
<dbReference type="PANTHER" id="PTHR43313:SF36">
    <property type="entry name" value="D-BETA-HYDROXYBUTYRATE DEHYDROGENASE, MITOCHONDRIAL"/>
    <property type="match status" value="1"/>
</dbReference>
<keyword evidence="1" id="KW-1133">Transmembrane helix</keyword>
<reference evidence="3" key="1">
    <citation type="submission" date="2025-08" db="UniProtKB">
        <authorList>
            <consortium name="RefSeq"/>
        </authorList>
    </citation>
    <scope>IDENTIFICATION</scope>
</reference>
<dbReference type="PRINTS" id="PR00081">
    <property type="entry name" value="GDHRDH"/>
</dbReference>
<evidence type="ECO:0000313" key="2">
    <source>
        <dbReference type="Proteomes" id="UP000694867"/>
    </source>
</evidence>
<dbReference type="InterPro" id="IPR036291">
    <property type="entry name" value="NAD(P)-bd_dom_sf"/>
</dbReference>
<keyword evidence="1" id="KW-0472">Membrane</keyword>
<evidence type="ECO:0000256" key="1">
    <source>
        <dbReference type="SAM" id="Phobius"/>
    </source>
</evidence>
<organism evidence="2 3">
    <name type="scientific">Galendromus occidentalis</name>
    <name type="common">western predatory mite</name>
    <dbReference type="NCBI Taxonomy" id="34638"/>
    <lineage>
        <taxon>Eukaryota</taxon>
        <taxon>Metazoa</taxon>
        <taxon>Ecdysozoa</taxon>
        <taxon>Arthropoda</taxon>
        <taxon>Chelicerata</taxon>
        <taxon>Arachnida</taxon>
        <taxon>Acari</taxon>
        <taxon>Parasitiformes</taxon>
        <taxon>Mesostigmata</taxon>
        <taxon>Gamasina</taxon>
        <taxon>Phytoseioidea</taxon>
        <taxon>Phytoseiidae</taxon>
        <taxon>Typhlodrominae</taxon>
        <taxon>Galendromus</taxon>
    </lineage>
</organism>
<dbReference type="PANTHER" id="PTHR43313">
    <property type="entry name" value="SHORT-CHAIN DEHYDROGENASE/REDUCTASE FAMILY 9C"/>
    <property type="match status" value="1"/>
</dbReference>
<sequence>MVLDSWYRPSGISSGWLNLNHMLLLSFVIFKLIHLSRNWLPIWDVSSYAFVLAFSCWFGFVTYRWLKRHPLASTIASYKKAVLISGCDSDLGNILARRLAHRGFRVLAGCSDPESPQAMKLQSISRVDVLSLDVTNQNSLDDTFRLVEMKLEESENDLWAVVALENLMEIGEMEWLPVDKMQRMLNVNVMGSVRMVKTFLRLLRKSRGRVVISSSAFGDAPFPGLVGYSVSQAAVSSLGRGLKRELAQWDIDVSVVQPSLYDTGLSRIAERKTSFMREDLLELPEQLRGDYGHDYFIGFWNAMNRFVTDNANPRCEEAVSELVRAITTVWPETLYRAGSWRQVLFHNLLDYLPLELADFSMELLIKNQIEPEAVVAPAN</sequence>
<name>A0AAJ6QUI5_9ACAR</name>
<dbReference type="GeneID" id="100904473"/>
<dbReference type="InterPro" id="IPR002347">
    <property type="entry name" value="SDR_fam"/>
</dbReference>
<feature type="transmembrane region" description="Helical" evidence="1">
    <location>
        <begin position="45"/>
        <end position="66"/>
    </location>
</feature>
<gene>
    <name evidence="3" type="primary">LOC100904473</name>
</gene>
<dbReference type="SUPFAM" id="SSF51735">
    <property type="entry name" value="NAD(P)-binding Rossmann-fold domains"/>
    <property type="match status" value="1"/>
</dbReference>